<evidence type="ECO:0000313" key="3">
    <source>
        <dbReference type="Proteomes" id="UP000305948"/>
    </source>
</evidence>
<accession>A0A5C3MYH4</accession>
<feature type="chain" id="PRO_5023016279" description="Secreted protein" evidence="1">
    <location>
        <begin position="26"/>
        <end position="77"/>
    </location>
</feature>
<dbReference type="Proteomes" id="UP000305948">
    <property type="component" value="Unassembled WGS sequence"/>
</dbReference>
<dbReference type="AlphaFoldDB" id="A0A5C3MYH4"/>
<gene>
    <name evidence="2" type="ORF">OE88DRAFT_1661314</name>
</gene>
<sequence>MVRYARYSCLSASVMLLFLIPSLLGSTLPHSTVHIRHFRIKYCLQSSCRPGSSQYPTYPISPWSRRRLVFSVQDTAS</sequence>
<feature type="signal peptide" evidence="1">
    <location>
        <begin position="1"/>
        <end position="25"/>
    </location>
</feature>
<organism evidence="2 3">
    <name type="scientific">Heliocybe sulcata</name>
    <dbReference type="NCBI Taxonomy" id="5364"/>
    <lineage>
        <taxon>Eukaryota</taxon>
        <taxon>Fungi</taxon>
        <taxon>Dikarya</taxon>
        <taxon>Basidiomycota</taxon>
        <taxon>Agaricomycotina</taxon>
        <taxon>Agaricomycetes</taxon>
        <taxon>Gloeophyllales</taxon>
        <taxon>Gloeophyllaceae</taxon>
        <taxon>Heliocybe</taxon>
    </lineage>
</organism>
<evidence type="ECO:0000313" key="2">
    <source>
        <dbReference type="EMBL" id="TFK49912.1"/>
    </source>
</evidence>
<dbReference type="EMBL" id="ML213514">
    <property type="protein sequence ID" value="TFK49912.1"/>
    <property type="molecule type" value="Genomic_DNA"/>
</dbReference>
<evidence type="ECO:0000256" key="1">
    <source>
        <dbReference type="SAM" id="SignalP"/>
    </source>
</evidence>
<protein>
    <recommendedName>
        <fullName evidence="4">Secreted protein</fullName>
    </recommendedName>
</protein>
<proteinExistence type="predicted"/>
<reference evidence="2 3" key="1">
    <citation type="journal article" date="2019" name="Nat. Ecol. Evol.">
        <title>Megaphylogeny resolves global patterns of mushroom evolution.</title>
        <authorList>
            <person name="Varga T."/>
            <person name="Krizsan K."/>
            <person name="Foldi C."/>
            <person name="Dima B."/>
            <person name="Sanchez-Garcia M."/>
            <person name="Sanchez-Ramirez S."/>
            <person name="Szollosi G.J."/>
            <person name="Szarkandi J.G."/>
            <person name="Papp V."/>
            <person name="Albert L."/>
            <person name="Andreopoulos W."/>
            <person name="Angelini C."/>
            <person name="Antonin V."/>
            <person name="Barry K.W."/>
            <person name="Bougher N.L."/>
            <person name="Buchanan P."/>
            <person name="Buyck B."/>
            <person name="Bense V."/>
            <person name="Catcheside P."/>
            <person name="Chovatia M."/>
            <person name="Cooper J."/>
            <person name="Damon W."/>
            <person name="Desjardin D."/>
            <person name="Finy P."/>
            <person name="Geml J."/>
            <person name="Haridas S."/>
            <person name="Hughes K."/>
            <person name="Justo A."/>
            <person name="Karasinski D."/>
            <person name="Kautmanova I."/>
            <person name="Kiss B."/>
            <person name="Kocsube S."/>
            <person name="Kotiranta H."/>
            <person name="LaButti K.M."/>
            <person name="Lechner B.E."/>
            <person name="Liimatainen K."/>
            <person name="Lipzen A."/>
            <person name="Lukacs Z."/>
            <person name="Mihaltcheva S."/>
            <person name="Morgado L.N."/>
            <person name="Niskanen T."/>
            <person name="Noordeloos M.E."/>
            <person name="Ohm R.A."/>
            <person name="Ortiz-Santana B."/>
            <person name="Ovrebo C."/>
            <person name="Racz N."/>
            <person name="Riley R."/>
            <person name="Savchenko A."/>
            <person name="Shiryaev A."/>
            <person name="Soop K."/>
            <person name="Spirin V."/>
            <person name="Szebenyi C."/>
            <person name="Tomsovsky M."/>
            <person name="Tulloss R.E."/>
            <person name="Uehling J."/>
            <person name="Grigoriev I.V."/>
            <person name="Vagvolgyi C."/>
            <person name="Papp T."/>
            <person name="Martin F.M."/>
            <person name="Miettinen O."/>
            <person name="Hibbett D.S."/>
            <person name="Nagy L.G."/>
        </authorList>
    </citation>
    <scope>NUCLEOTIDE SEQUENCE [LARGE SCALE GENOMIC DNA]</scope>
    <source>
        <strain evidence="2 3">OMC1185</strain>
    </source>
</reference>
<name>A0A5C3MYH4_9AGAM</name>
<evidence type="ECO:0008006" key="4">
    <source>
        <dbReference type="Google" id="ProtNLM"/>
    </source>
</evidence>
<keyword evidence="1" id="KW-0732">Signal</keyword>
<keyword evidence="3" id="KW-1185">Reference proteome</keyword>